<gene>
    <name evidence="1" type="ORF">BBM1128_06965</name>
</gene>
<protein>
    <submittedName>
        <fullName evidence="1">Uncharacterized protein</fullName>
    </submittedName>
</protein>
<evidence type="ECO:0000313" key="2">
    <source>
        <dbReference type="Proteomes" id="UP000037193"/>
    </source>
</evidence>
<dbReference type="Proteomes" id="UP000037193">
    <property type="component" value="Unassembled WGS sequence"/>
</dbReference>
<proteinExistence type="predicted"/>
<evidence type="ECO:0000313" key="1">
    <source>
        <dbReference type="EMBL" id="KOA39826.1"/>
    </source>
</evidence>
<dbReference type="AlphaFoldDB" id="A0A0L7AX70"/>
<dbReference type="PATRIC" id="fig|1365965.3.peg.1401"/>
<accession>A0A0L7AX70</accession>
<dbReference type="EMBL" id="AVQD01000012">
    <property type="protein sequence ID" value="KOA39826.1"/>
    <property type="molecule type" value="Genomic_DNA"/>
</dbReference>
<sequence length="252" mass="29518">MTDYLQLLANIGGTVGLVIAGMEAKSFLDQSRHWSHGRLELAAVRHDFIRSTTKDSKVLNQIEYDWLRLMNAGAAPIRIRHLLLHGMDIIDDLMPNELEMNMLLAPSESLVIPVMTRKDEKAWALALYLDSSDKRFMYMQYISYSFPEAENDELPWPYRTFREWIMFLWRNRVLTIHPKTSSDVHIDASIPELQRVRLGSRWTPRELESVIRAMREVKGTTYLDLTQWGLSERRASDDYDSDDEVVYHREKL</sequence>
<comment type="caution">
    <text evidence="1">The sequence shown here is derived from an EMBL/GenBank/DDBJ whole genome shotgun (WGS) entry which is preliminary data.</text>
</comment>
<name>A0A0L7AX70_BIFBR</name>
<dbReference type="RefSeq" id="WP_162467895.1">
    <property type="nucleotide sequence ID" value="NZ_AVQD01000012.1"/>
</dbReference>
<reference evidence="1 2" key="1">
    <citation type="journal article" date="2015" name="Int J Genomics">
        <title>Comparative Genomics Revealed Genetic Diversity and Species/Strain-Level Differences in Carbohydrate Metabolism of Three Probiotic Bifidobacterial Species.</title>
        <authorList>
            <person name="Odamaki T."/>
            <person name="Horigome A."/>
            <person name="Sugahara H."/>
            <person name="Hashikura N."/>
            <person name="Minami J."/>
            <person name="Xiao J.Z."/>
            <person name="Abe F."/>
        </authorList>
    </citation>
    <scope>NUCLEOTIDE SEQUENCE [LARGE SCALE GENOMIC DNA]</scope>
    <source>
        <strain evidence="1 2">MCC 1128</strain>
    </source>
</reference>
<organism evidence="1 2">
    <name type="scientific">Bifidobacterium breve MCC 1128</name>
    <dbReference type="NCBI Taxonomy" id="1365965"/>
    <lineage>
        <taxon>Bacteria</taxon>
        <taxon>Bacillati</taxon>
        <taxon>Actinomycetota</taxon>
        <taxon>Actinomycetes</taxon>
        <taxon>Bifidobacteriales</taxon>
        <taxon>Bifidobacteriaceae</taxon>
        <taxon>Bifidobacterium</taxon>
    </lineage>
</organism>